<evidence type="ECO:0000313" key="3">
    <source>
        <dbReference type="Proteomes" id="UP001202479"/>
    </source>
</evidence>
<reference evidence="2" key="1">
    <citation type="journal article" date="2022" name="DNA Res.">
        <title>Genome analysis of five recently described species of the CUG-Ser clade uncovers Candida theae as a new hybrid lineage with pathogenic potential in the Candida parapsilosis species complex.</title>
        <authorList>
            <person name="Mixao V."/>
            <person name="Del Olmo V."/>
            <person name="Hegedusova E."/>
            <person name="Saus E."/>
            <person name="Pryszcz L."/>
            <person name="Cillingova A."/>
            <person name="Nosek J."/>
            <person name="Gabaldon T."/>
        </authorList>
    </citation>
    <scope>NUCLEOTIDE SEQUENCE</scope>
    <source>
        <strain evidence="2">CBS 10844</strain>
    </source>
</reference>
<dbReference type="Proteomes" id="UP001202479">
    <property type="component" value="Unassembled WGS sequence"/>
</dbReference>
<dbReference type="GeneID" id="73381422"/>
<feature type="region of interest" description="Disordered" evidence="1">
    <location>
        <begin position="1"/>
        <end position="43"/>
    </location>
</feature>
<evidence type="ECO:0000313" key="2">
    <source>
        <dbReference type="EMBL" id="KAI3403386.2"/>
    </source>
</evidence>
<organism evidence="2 3">
    <name type="scientific">Candida oxycetoniae</name>
    <dbReference type="NCBI Taxonomy" id="497107"/>
    <lineage>
        <taxon>Eukaryota</taxon>
        <taxon>Fungi</taxon>
        <taxon>Dikarya</taxon>
        <taxon>Ascomycota</taxon>
        <taxon>Saccharomycotina</taxon>
        <taxon>Pichiomycetes</taxon>
        <taxon>Debaryomycetaceae</taxon>
        <taxon>Candida/Lodderomyces clade</taxon>
        <taxon>Candida</taxon>
    </lineage>
</organism>
<gene>
    <name evidence="2" type="ORF">KGF56_003807</name>
</gene>
<name>A0AAI9WWM0_9ASCO</name>
<dbReference type="EMBL" id="JAHUZD010000127">
    <property type="protein sequence ID" value="KAI3403386.2"/>
    <property type="molecule type" value="Genomic_DNA"/>
</dbReference>
<accession>A0AAI9WWM0</accession>
<protein>
    <submittedName>
        <fullName evidence="2">Uncharacterized protein</fullName>
    </submittedName>
</protein>
<comment type="caution">
    <text evidence="2">The sequence shown here is derived from an EMBL/GenBank/DDBJ whole genome shotgun (WGS) entry which is preliminary data.</text>
</comment>
<evidence type="ECO:0000256" key="1">
    <source>
        <dbReference type="SAM" id="MobiDB-lite"/>
    </source>
</evidence>
<sequence>MSPSERSAEEDKQDEQVINTSHSSSPPSQPDLKPIKKQRKPQTEEEYQYQLSLWAKTGPQINTETWLYEDLDRLDNTRKVDRQKILHACEKAYYERDWLKCLEMCNIGEKLFGVDLNAVGEELRRNFENKGRKTKTSGKIERHIIELLNIKERCLSRIEERK</sequence>
<dbReference type="RefSeq" id="XP_049179133.1">
    <property type="nucleotide sequence ID" value="XM_049325179.1"/>
</dbReference>
<proteinExistence type="predicted"/>
<feature type="compositionally biased region" description="Polar residues" evidence="1">
    <location>
        <begin position="16"/>
        <end position="26"/>
    </location>
</feature>
<keyword evidence="3" id="KW-1185">Reference proteome</keyword>
<feature type="compositionally biased region" description="Basic and acidic residues" evidence="1">
    <location>
        <begin position="1"/>
        <end position="10"/>
    </location>
</feature>
<dbReference type="AlphaFoldDB" id="A0AAI9WWM0"/>